<sequence>MPSVKSSKLTTLAARFGLKAASDVFFCQVRAHRDDWEAERSEKRSAEAALAETEARAALLLQELQLLQAKLADSESKRGLCWRCLCPRTDYNNHRSGSNSAPRTPQASPIPAAGGGVSPAPVVPSAPPPDNPP</sequence>
<accession>A0AAN8ZVS3</accession>
<feature type="non-terminal residue" evidence="3">
    <location>
        <position position="133"/>
    </location>
</feature>
<feature type="compositionally biased region" description="Pro residues" evidence="2">
    <location>
        <begin position="121"/>
        <end position="133"/>
    </location>
</feature>
<evidence type="ECO:0000313" key="3">
    <source>
        <dbReference type="EMBL" id="KAK7065588.1"/>
    </source>
</evidence>
<feature type="coiled-coil region" evidence="1">
    <location>
        <begin position="43"/>
        <end position="77"/>
    </location>
</feature>
<reference evidence="3 4" key="1">
    <citation type="submission" date="2023-11" db="EMBL/GenBank/DDBJ databases">
        <title>Halocaridina rubra genome assembly.</title>
        <authorList>
            <person name="Smith C."/>
        </authorList>
    </citation>
    <scope>NUCLEOTIDE SEQUENCE [LARGE SCALE GENOMIC DNA]</scope>
    <source>
        <strain evidence="3">EP-1</strain>
        <tissue evidence="3">Whole</tissue>
    </source>
</reference>
<feature type="region of interest" description="Disordered" evidence="2">
    <location>
        <begin position="93"/>
        <end position="133"/>
    </location>
</feature>
<dbReference type="Proteomes" id="UP001381693">
    <property type="component" value="Unassembled WGS sequence"/>
</dbReference>
<dbReference type="EMBL" id="JAXCGZ010020506">
    <property type="protein sequence ID" value="KAK7065588.1"/>
    <property type="molecule type" value="Genomic_DNA"/>
</dbReference>
<comment type="caution">
    <text evidence="3">The sequence shown here is derived from an EMBL/GenBank/DDBJ whole genome shotgun (WGS) entry which is preliminary data.</text>
</comment>
<dbReference type="AlphaFoldDB" id="A0AAN8ZVS3"/>
<evidence type="ECO:0000256" key="2">
    <source>
        <dbReference type="SAM" id="MobiDB-lite"/>
    </source>
</evidence>
<keyword evidence="1" id="KW-0175">Coiled coil</keyword>
<protein>
    <submittedName>
        <fullName evidence="3">Uncharacterized protein</fullName>
    </submittedName>
</protein>
<name>A0AAN8ZVS3_HALRR</name>
<evidence type="ECO:0000313" key="4">
    <source>
        <dbReference type="Proteomes" id="UP001381693"/>
    </source>
</evidence>
<organism evidence="3 4">
    <name type="scientific">Halocaridina rubra</name>
    <name type="common">Hawaiian red shrimp</name>
    <dbReference type="NCBI Taxonomy" id="373956"/>
    <lineage>
        <taxon>Eukaryota</taxon>
        <taxon>Metazoa</taxon>
        <taxon>Ecdysozoa</taxon>
        <taxon>Arthropoda</taxon>
        <taxon>Crustacea</taxon>
        <taxon>Multicrustacea</taxon>
        <taxon>Malacostraca</taxon>
        <taxon>Eumalacostraca</taxon>
        <taxon>Eucarida</taxon>
        <taxon>Decapoda</taxon>
        <taxon>Pleocyemata</taxon>
        <taxon>Caridea</taxon>
        <taxon>Atyoidea</taxon>
        <taxon>Atyidae</taxon>
        <taxon>Halocaridina</taxon>
    </lineage>
</organism>
<gene>
    <name evidence="3" type="ORF">SK128_022317</name>
</gene>
<evidence type="ECO:0000256" key="1">
    <source>
        <dbReference type="SAM" id="Coils"/>
    </source>
</evidence>
<keyword evidence="4" id="KW-1185">Reference proteome</keyword>
<feature type="compositionally biased region" description="Polar residues" evidence="2">
    <location>
        <begin position="94"/>
        <end position="106"/>
    </location>
</feature>
<proteinExistence type="predicted"/>